<comment type="caution">
    <text evidence="9">The sequence shown here is derived from an EMBL/GenBank/DDBJ whole genome shotgun (WGS) entry which is preliminary data.</text>
</comment>
<reference evidence="9 10" key="1">
    <citation type="submission" date="2017-06" db="EMBL/GenBank/DDBJ databases">
        <title>Draft genome sequence of a variant of Elsinoe murrayae.</title>
        <authorList>
            <person name="Cheng Q."/>
        </authorList>
    </citation>
    <scope>NUCLEOTIDE SEQUENCE [LARGE SCALE GENOMIC DNA]</scope>
    <source>
        <strain evidence="9 10">CQ-2017a</strain>
    </source>
</reference>
<sequence length="526" mass="58914">MAPPPDTYTMDAHAAAVSSLAAQVAAFHAQKVPFRCYHGSTTSTRKVRYQPSTSLDLSPLSHILSIDQAGRTALVEPSVSMSALVTAALPYNLVPAVVPEFTTITVGGCFAGSGGESSSFRHGVFDDTVESIEMILGDGSVTRASKVENPDLLRGAAGSYGSLGVLTLLEVRLVPSRAFVEVCYLPVRGPWEAVREVERVTDEAWDFCDAVLYGEGRGVVMAGRWADQSGGQVTTFTRKGDEWFYMHAEKVLEGSMKEDDGATGRQDSTSTAGDLEKGVARAHTELIPTYDYLFRWDRSCFWMGAHALDYFYVHNTKFARWLGDSLLRPGKMMHAMQTSSMANQYVIQDISVPYAYVSSFVDHIQKEVGIYPLWLCPLLLKNQWPLKPRDPTIPERIMNIGMWGQGSKKLEKFVQQNRDLEKKTRELHGLKCLYAQSYYTEDEFWKVYDKEAYDALRVRYRAETLPSVYDKVCKNSATEELEKRRTSKSERVKGYAKDFWICRGLYGAASSMMGREYLMQTTATRA</sequence>
<dbReference type="PROSITE" id="PS51387">
    <property type="entry name" value="FAD_PCMH"/>
    <property type="match status" value="1"/>
</dbReference>
<evidence type="ECO:0000313" key="9">
    <source>
        <dbReference type="EMBL" id="PNS19894.1"/>
    </source>
</evidence>
<dbReference type="InterPro" id="IPR016169">
    <property type="entry name" value="FAD-bd_PCMH_sub2"/>
</dbReference>
<dbReference type="Proteomes" id="UP000243797">
    <property type="component" value="Unassembled WGS sequence"/>
</dbReference>
<dbReference type="InterPro" id="IPR006094">
    <property type="entry name" value="Oxid_FAD_bind_N"/>
</dbReference>
<evidence type="ECO:0000313" key="10">
    <source>
        <dbReference type="Proteomes" id="UP000243797"/>
    </source>
</evidence>
<evidence type="ECO:0000256" key="5">
    <source>
        <dbReference type="ARBA" id="ARBA00023002"/>
    </source>
</evidence>
<protein>
    <recommendedName>
        <fullName evidence="2">Delta(24)-sterol reductase</fullName>
        <ecNumber evidence="2">1.3.1.72</ecNumber>
    </recommendedName>
</protein>
<organism evidence="9 10">
    <name type="scientific">Sphaceloma murrayae</name>
    <dbReference type="NCBI Taxonomy" id="2082308"/>
    <lineage>
        <taxon>Eukaryota</taxon>
        <taxon>Fungi</taxon>
        <taxon>Dikarya</taxon>
        <taxon>Ascomycota</taxon>
        <taxon>Pezizomycotina</taxon>
        <taxon>Dothideomycetes</taxon>
        <taxon>Dothideomycetidae</taxon>
        <taxon>Myriangiales</taxon>
        <taxon>Elsinoaceae</taxon>
        <taxon>Sphaceloma</taxon>
    </lineage>
</organism>
<dbReference type="PANTHER" id="PTHR10801">
    <property type="entry name" value="24-DEHYDROCHOLESTEROL REDUCTASE"/>
    <property type="match status" value="1"/>
</dbReference>
<feature type="domain" description="FAD-binding PCMH-type" evidence="8">
    <location>
        <begin position="1"/>
        <end position="176"/>
    </location>
</feature>
<keyword evidence="6" id="KW-0472">Membrane</keyword>
<evidence type="ECO:0000256" key="4">
    <source>
        <dbReference type="ARBA" id="ARBA00022989"/>
    </source>
</evidence>
<dbReference type="PANTHER" id="PTHR10801:SF0">
    <property type="entry name" value="DELTA(24)-STEROL REDUCTASE"/>
    <property type="match status" value="1"/>
</dbReference>
<dbReference type="STRING" id="2082308.A0A2K1QXW0"/>
<evidence type="ECO:0000259" key="8">
    <source>
        <dbReference type="PROSITE" id="PS51387"/>
    </source>
</evidence>
<dbReference type="Pfam" id="PF01565">
    <property type="entry name" value="FAD_binding_4"/>
    <property type="match status" value="1"/>
</dbReference>
<proteinExistence type="predicted"/>
<evidence type="ECO:0000256" key="3">
    <source>
        <dbReference type="ARBA" id="ARBA00022692"/>
    </source>
</evidence>
<evidence type="ECO:0000256" key="1">
    <source>
        <dbReference type="ARBA" id="ARBA00004167"/>
    </source>
</evidence>
<dbReference type="InParanoid" id="A0A2K1QXW0"/>
<dbReference type="GO" id="GO:0071949">
    <property type="term" value="F:FAD binding"/>
    <property type="evidence" value="ECO:0007669"/>
    <property type="project" value="InterPro"/>
</dbReference>
<keyword evidence="4" id="KW-1133">Transmembrane helix</keyword>
<evidence type="ECO:0000256" key="2">
    <source>
        <dbReference type="ARBA" id="ARBA00012405"/>
    </source>
</evidence>
<dbReference type="InterPro" id="IPR036318">
    <property type="entry name" value="FAD-bd_PCMH-like_sf"/>
</dbReference>
<evidence type="ECO:0000256" key="6">
    <source>
        <dbReference type="ARBA" id="ARBA00023136"/>
    </source>
</evidence>
<dbReference type="OrthoDB" id="415825at2759"/>
<dbReference type="InterPro" id="IPR040165">
    <property type="entry name" value="Diminuto-like"/>
</dbReference>
<keyword evidence="3" id="KW-0812">Transmembrane</keyword>
<keyword evidence="10" id="KW-1185">Reference proteome</keyword>
<dbReference type="EC" id="1.3.1.72" evidence="2"/>
<dbReference type="EMBL" id="NKHZ01000029">
    <property type="protein sequence ID" value="PNS19894.1"/>
    <property type="molecule type" value="Genomic_DNA"/>
</dbReference>
<keyword evidence="5" id="KW-0560">Oxidoreductase</keyword>
<dbReference type="GO" id="GO:0000246">
    <property type="term" value="F:Delta24(24-1) sterol reductase activity"/>
    <property type="evidence" value="ECO:0007669"/>
    <property type="project" value="TreeGrafter"/>
</dbReference>
<name>A0A2K1QXW0_9PEZI</name>
<dbReference type="InterPro" id="IPR016166">
    <property type="entry name" value="FAD-bd_PCMH"/>
</dbReference>
<dbReference type="GO" id="GO:0016020">
    <property type="term" value="C:membrane"/>
    <property type="evidence" value="ECO:0007669"/>
    <property type="project" value="UniProtKB-SubCell"/>
</dbReference>
<dbReference type="Gene3D" id="3.30.465.10">
    <property type="match status" value="1"/>
</dbReference>
<dbReference type="GO" id="GO:0050614">
    <property type="term" value="F:Delta24-sterol reductase activity"/>
    <property type="evidence" value="ECO:0007669"/>
    <property type="project" value="UniProtKB-EC"/>
</dbReference>
<dbReference type="GO" id="GO:0005737">
    <property type="term" value="C:cytoplasm"/>
    <property type="evidence" value="ECO:0007669"/>
    <property type="project" value="TreeGrafter"/>
</dbReference>
<evidence type="ECO:0000256" key="7">
    <source>
        <dbReference type="SAM" id="MobiDB-lite"/>
    </source>
</evidence>
<accession>A0A2K1QXW0</accession>
<dbReference type="GO" id="GO:0008202">
    <property type="term" value="P:steroid metabolic process"/>
    <property type="evidence" value="ECO:0007669"/>
    <property type="project" value="TreeGrafter"/>
</dbReference>
<feature type="region of interest" description="Disordered" evidence="7">
    <location>
        <begin position="256"/>
        <end position="275"/>
    </location>
</feature>
<dbReference type="SUPFAM" id="SSF56176">
    <property type="entry name" value="FAD-binding/transporter-associated domain-like"/>
    <property type="match status" value="1"/>
</dbReference>
<comment type="subcellular location">
    <subcellularLocation>
        <location evidence="1">Membrane</location>
        <topology evidence="1">Single-pass membrane protein</topology>
    </subcellularLocation>
</comment>
<gene>
    <name evidence="9" type="ORF">CAC42_7861</name>
</gene>
<dbReference type="AlphaFoldDB" id="A0A2K1QXW0"/>